<feature type="transmembrane region" description="Helical" evidence="2">
    <location>
        <begin position="73"/>
        <end position="97"/>
    </location>
</feature>
<gene>
    <name evidence="3" type="ORF">M9Y10_035566</name>
</gene>
<keyword evidence="2" id="KW-0812">Transmembrane</keyword>
<proteinExistence type="predicted"/>
<sequence length="291" mass="33260">MNKAVTILRGIIFTLFSFIFNFIPCMLSVFAIIWFLMLDSKVFPRIYGFVVIAAILLILLILQLVFNFKTHKVCQIILTVTFAIDLAGYITLTVYVYNKQNIILDDFIGSKLNSTDFKMFTVYIESKFDCCGYNLTEEDQLQRCFDANKTSCAVKLHDFYDDHKQAFRLTSLVSTLVLAVILIVCVLCVVLEFVCNKQKVSNQQFANEYSYSNESEMEDESNDLENPNESENNNESNSEKPAAPQATKNSSSPYNFSDDDLSESEANKKLENEIFFGERKVNSLEADPYEN</sequence>
<keyword evidence="2" id="KW-1133">Transmembrane helix</keyword>
<keyword evidence="2" id="KW-0472">Membrane</keyword>
<comment type="caution">
    <text evidence="3">The sequence shown here is derived from an EMBL/GenBank/DDBJ whole genome shotgun (WGS) entry which is preliminary data.</text>
</comment>
<evidence type="ECO:0008006" key="5">
    <source>
        <dbReference type="Google" id="ProtNLM"/>
    </source>
</evidence>
<reference evidence="3 4" key="1">
    <citation type="submission" date="2024-04" db="EMBL/GenBank/DDBJ databases">
        <title>Tritrichomonas musculus Genome.</title>
        <authorList>
            <person name="Alves-Ferreira E."/>
            <person name="Grigg M."/>
            <person name="Lorenzi H."/>
            <person name="Galac M."/>
        </authorList>
    </citation>
    <scope>NUCLEOTIDE SEQUENCE [LARGE SCALE GENOMIC DNA]</scope>
    <source>
        <strain evidence="3 4">EAF2021</strain>
    </source>
</reference>
<feature type="transmembrane region" description="Helical" evidence="2">
    <location>
        <begin position="46"/>
        <end position="66"/>
    </location>
</feature>
<evidence type="ECO:0000256" key="2">
    <source>
        <dbReference type="SAM" id="Phobius"/>
    </source>
</evidence>
<accession>A0ABR2GW43</accession>
<name>A0ABR2GW43_9EUKA</name>
<feature type="transmembrane region" description="Helical" evidence="2">
    <location>
        <begin position="12"/>
        <end position="34"/>
    </location>
</feature>
<feature type="region of interest" description="Disordered" evidence="1">
    <location>
        <begin position="211"/>
        <end position="264"/>
    </location>
</feature>
<protein>
    <recommendedName>
        <fullName evidence="5">Tetraspanin family protein</fullName>
    </recommendedName>
</protein>
<feature type="compositionally biased region" description="Polar residues" evidence="1">
    <location>
        <begin position="246"/>
        <end position="255"/>
    </location>
</feature>
<dbReference type="Proteomes" id="UP001470230">
    <property type="component" value="Unassembled WGS sequence"/>
</dbReference>
<feature type="transmembrane region" description="Helical" evidence="2">
    <location>
        <begin position="172"/>
        <end position="195"/>
    </location>
</feature>
<dbReference type="EMBL" id="JAPFFF010000056">
    <property type="protein sequence ID" value="KAK8838150.1"/>
    <property type="molecule type" value="Genomic_DNA"/>
</dbReference>
<evidence type="ECO:0000256" key="1">
    <source>
        <dbReference type="SAM" id="MobiDB-lite"/>
    </source>
</evidence>
<feature type="compositionally biased region" description="Acidic residues" evidence="1">
    <location>
        <begin position="215"/>
        <end position="228"/>
    </location>
</feature>
<evidence type="ECO:0000313" key="3">
    <source>
        <dbReference type="EMBL" id="KAK8838150.1"/>
    </source>
</evidence>
<organism evidence="3 4">
    <name type="scientific">Tritrichomonas musculus</name>
    <dbReference type="NCBI Taxonomy" id="1915356"/>
    <lineage>
        <taxon>Eukaryota</taxon>
        <taxon>Metamonada</taxon>
        <taxon>Parabasalia</taxon>
        <taxon>Tritrichomonadida</taxon>
        <taxon>Tritrichomonadidae</taxon>
        <taxon>Tritrichomonas</taxon>
    </lineage>
</organism>
<keyword evidence="4" id="KW-1185">Reference proteome</keyword>
<evidence type="ECO:0000313" key="4">
    <source>
        <dbReference type="Proteomes" id="UP001470230"/>
    </source>
</evidence>